<dbReference type="EMBL" id="OIVN01006386">
    <property type="protein sequence ID" value="SPD32055.1"/>
    <property type="molecule type" value="Genomic_DNA"/>
</dbReference>
<evidence type="ECO:0000313" key="3">
    <source>
        <dbReference type="EMBL" id="SPD32055.1"/>
    </source>
</evidence>
<name>A0A2N9J629_FAGSY</name>
<dbReference type="GO" id="GO:0003676">
    <property type="term" value="F:nucleic acid binding"/>
    <property type="evidence" value="ECO:0007669"/>
    <property type="project" value="InterPro"/>
</dbReference>
<gene>
    <name evidence="3" type="ORF">FSB_LOCUS59937</name>
</gene>
<evidence type="ECO:0000259" key="2">
    <source>
        <dbReference type="Pfam" id="PF13966"/>
    </source>
</evidence>
<evidence type="ECO:0000259" key="1">
    <source>
        <dbReference type="Pfam" id="PF13456"/>
    </source>
</evidence>
<dbReference type="InterPro" id="IPR026960">
    <property type="entry name" value="RVT-Znf"/>
</dbReference>
<accession>A0A2N9J629</accession>
<dbReference type="AlphaFoldDB" id="A0A2N9J629"/>
<dbReference type="PANTHER" id="PTHR47074:SF11">
    <property type="entry name" value="REVERSE TRANSCRIPTASE-LIKE PROTEIN"/>
    <property type="match status" value="1"/>
</dbReference>
<dbReference type="Pfam" id="PF13966">
    <property type="entry name" value="zf-RVT"/>
    <property type="match status" value="1"/>
</dbReference>
<reference evidence="3" key="1">
    <citation type="submission" date="2018-02" db="EMBL/GenBank/DDBJ databases">
        <authorList>
            <person name="Cohen D.B."/>
            <person name="Kent A.D."/>
        </authorList>
    </citation>
    <scope>NUCLEOTIDE SEQUENCE</scope>
</reference>
<feature type="domain" description="RNase H type-1" evidence="1">
    <location>
        <begin position="368"/>
        <end position="466"/>
    </location>
</feature>
<sequence length="478" mass="54512">MGFRDLQFFNQALLAKQGWRILTSPDTLLHKVLKCKYFPNCSFMEATIPSHSSYMWRRSIAQSRDITRRGSRWRIGDGTRVKIWQDRWIRGTTSGRVITAPSHLPPDANVVTLIDHDSHCWKDNLVDFLFTPSEVALIKSIPLPSLMSNDLLIWSRTTKGQQTAKSAYHFLWEEQANLPSIPSSSSSTGLWLFWKSLWAVNVPNKIKTFAWKACSNILPTFMNLWKKEIVATVSCYLCGDEAETIGHVLWLCPFTESIWRSTPLFSKLPIGCIMDFQDVMDSALTNLPSPDIEMFITLAWLIWKTRNEVWQGKPIPSNPNLFLQAAAYSAEFIERSQPMTTKIGSSLPQHWDRPEEGFYKVNVAIKSFNDELVGIGVLIRDWNEEVSAALSERQSVMGDGLWRYALAVWRALNFCLEVGYHSIHVECSNPSLPSLLKCEAKCVTEVGWVVQDIKALFSLLNSLSFRAIQKFVIRQLLA</sequence>
<proteinExistence type="predicted"/>
<dbReference type="PANTHER" id="PTHR47074">
    <property type="entry name" value="BNAC02G40300D PROTEIN"/>
    <property type="match status" value="1"/>
</dbReference>
<organism evidence="3">
    <name type="scientific">Fagus sylvatica</name>
    <name type="common">Beechnut</name>
    <dbReference type="NCBI Taxonomy" id="28930"/>
    <lineage>
        <taxon>Eukaryota</taxon>
        <taxon>Viridiplantae</taxon>
        <taxon>Streptophyta</taxon>
        <taxon>Embryophyta</taxon>
        <taxon>Tracheophyta</taxon>
        <taxon>Spermatophyta</taxon>
        <taxon>Magnoliopsida</taxon>
        <taxon>eudicotyledons</taxon>
        <taxon>Gunneridae</taxon>
        <taxon>Pentapetalae</taxon>
        <taxon>rosids</taxon>
        <taxon>fabids</taxon>
        <taxon>Fagales</taxon>
        <taxon>Fagaceae</taxon>
        <taxon>Fagus</taxon>
    </lineage>
</organism>
<dbReference type="InterPro" id="IPR002156">
    <property type="entry name" value="RNaseH_domain"/>
</dbReference>
<dbReference type="InterPro" id="IPR052929">
    <property type="entry name" value="RNase_H-like_EbsB-rel"/>
</dbReference>
<feature type="domain" description="Reverse transcriptase zinc-binding" evidence="2">
    <location>
        <begin position="164"/>
        <end position="259"/>
    </location>
</feature>
<evidence type="ECO:0008006" key="4">
    <source>
        <dbReference type="Google" id="ProtNLM"/>
    </source>
</evidence>
<protein>
    <recommendedName>
        <fullName evidence="4">Reverse transcriptase zinc-binding domain-containing protein</fullName>
    </recommendedName>
</protein>
<dbReference type="GO" id="GO:0004523">
    <property type="term" value="F:RNA-DNA hybrid ribonuclease activity"/>
    <property type="evidence" value="ECO:0007669"/>
    <property type="project" value="InterPro"/>
</dbReference>
<dbReference type="Pfam" id="PF13456">
    <property type="entry name" value="RVT_3"/>
    <property type="match status" value="1"/>
</dbReference>